<evidence type="ECO:0000313" key="2">
    <source>
        <dbReference type="Proteomes" id="UP000011531"/>
    </source>
</evidence>
<name>L9XM41_9EURY</name>
<organism evidence="1 2">
    <name type="scientific">Natronococcus jeotgali DSM 18795</name>
    <dbReference type="NCBI Taxonomy" id="1227498"/>
    <lineage>
        <taxon>Archaea</taxon>
        <taxon>Methanobacteriati</taxon>
        <taxon>Methanobacteriota</taxon>
        <taxon>Stenosarchaea group</taxon>
        <taxon>Halobacteria</taxon>
        <taxon>Halobacteriales</taxon>
        <taxon>Natrialbaceae</taxon>
        <taxon>Natronococcus</taxon>
    </lineage>
</organism>
<comment type="caution">
    <text evidence="1">The sequence shown here is derived from an EMBL/GenBank/DDBJ whole genome shotgun (WGS) entry which is preliminary data.</text>
</comment>
<dbReference type="EMBL" id="AOIA01000056">
    <property type="protein sequence ID" value="ELY62612.1"/>
    <property type="molecule type" value="Genomic_DNA"/>
</dbReference>
<dbReference type="AlphaFoldDB" id="L9XM41"/>
<dbReference type="Proteomes" id="UP000011531">
    <property type="component" value="Unassembled WGS sequence"/>
</dbReference>
<keyword evidence="2" id="KW-1185">Reference proteome</keyword>
<protein>
    <submittedName>
        <fullName evidence="1">Uncharacterized protein</fullName>
    </submittedName>
</protein>
<evidence type="ECO:0000313" key="1">
    <source>
        <dbReference type="EMBL" id="ELY62612.1"/>
    </source>
</evidence>
<sequence length="125" mass="14174">MFPVACNLEQVSCVARRDVGVSSLLSKRTGRLDVVFGLECFELFFDICSKLGKVGIRMLVDEFSELTKSNIGRVWGICRYASSIVRDEHPDIDEPNEMISGSRFCDSRVLSNPDCCLRFTYRHRG</sequence>
<proteinExistence type="predicted"/>
<accession>L9XM41</accession>
<gene>
    <name evidence="1" type="ORF">C492_07735</name>
</gene>
<reference evidence="1 2" key="1">
    <citation type="journal article" date="2014" name="PLoS Genet.">
        <title>Phylogenetically driven sequencing of extremely halophilic archaea reveals strategies for static and dynamic osmo-response.</title>
        <authorList>
            <person name="Becker E.A."/>
            <person name="Seitzer P.M."/>
            <person name="Tritt A."/>
            <person name="Larsen D."/>
            <person name="Krusor M."/>
            <person name="Yao A.I."/>
            <person name="Wu D."/>
            <person name="Madern D."/>
            <person name="Eisen J.A."/>
            <person name="Darling A.E."/>
            <person name="Facciotti M.T."/>
        </authorList>
    </citation>
    <scope>NUCLEOTIDE SEQUENCE [LARGE SCALE GENOMIC DNA]</scope>
    <source>
        <strain evidence="1 2">DSM 18795</strain>
    </source>
</reference>